<dbReference type="AlphaFoldDB" id="Q7N3A1"/>
<evidence type="ECO:0000313" key="1">
    <source>
        <dbReference type="EMBL" id="CAE15192.1"/>
    </source>
</evidence>
<name>Q7N3A1_PHOLL</name>
<proteinExistence type="predicted"/>
<protein>
    <submittedName>
        <fullName evidence="1">Photorhabdus luminescens subsp. laumondii TTO1 complete genome segment 10/17</fullName>
    </submittedName>
</protein>
<dbReference type="Proteomes" id="UP000002514">
    <property type="component" value="Chromosome"/>
</dbReference>
<sequence length="95" mass="11327">MWGIFRFPSEPRIEPKDSLKFFENSIPSSKNYDNKEVRFSKGEKGNIHRFEETNGKYHWNRSTSDVKNPLNKNDIPNVLFSFQENKTLFEKELIN</sequence>
<gene>
    <name evidence="1" type="ordered locus">plu2818</name>
</gene>
<evidence type="ECO:0000313" key="2">
    <source>
        <dbReference type="Proteomes" id="UP000002514"/>
    </source>
</evidence>
<keyword evidence="2" id="KW-1185">Reference proteome</keyword>
<dbReference type="RefSeq" id="WP_011147038.1">
    <property type="nucleotide sequence ID" value="NC_005126.1"/>
</dbReference>
<reference evidence="2" key="1">
    <citation type="journal article" date="2003" name="Nat. Biotechnol.">
        <title>The genome sequence of the entomopathogenic bacterium Photorhabdus luminescens.</title>
        <authorList>
            <person name="Duchaud E."/>
            <person name="Rusniok C."/>
            <person name="Frangeul L."/>
            <person name="Buchrieser C."/>
            <person name="Givaudan A."/>
            <person name="Taourit S."/>
            <person name="Bocs S."/>
            <person name="Boursaux-Eude C."/>
            <person name="Chandler M."/>
            <person name="Charles J.-F."/>
            <person name="Dassa E."/>
            <person name="Derose R."/>
            <person name="Derzelle S."/>
            <person name="Freyssinet G."/>
            <person name="Gaudriault S."/>
            <person name="Medigue C."/>
            <person name="Lanois A."/>
            <person name="Powell K."/>
            <person name="Siguier P."/>
            <person name="Vincent R."/>
            <person name="Wingate V."/>
            <person name="Zouine M."/>
            <person name="Glaser P."/>
            <person name="Boemare N."/>
            <person name="Danchin A."/>
            <person name="Kunst F."/>
        </authorList>
    </citation>
    <scope>NUCLEOTIDE SEQUENCE [LARGE SCALE GENOMIC DNA]</scope>
    <source>
        <strain evidence="2">DSM 15139 / CIP 105565 / TT01</strain>
    </source>
</reference>
<accession>Q7N3A1</accession>
<organism evidence="1 2">
    <name type="scientific">Photorhabdus laumondii subsp. laumondii (strain DSM 15139 / CIP 105565 / TT01)</name>
    <name type="common">Photorhabdus luminescens subsp. laumondii</name>
    <dbReference type="NCBI Taxonomy" id="243265"/>
    <lineage>
        <taxon>Bacteria</taxon>
        <taxon>Pseudomonadati</taxon>
        <taxon>Pseudomonadota</taxon>
        <taxon>Gammaproteobacteria</taxon>
        <taxon>Enterobacterales</taxon>
        <taxon>Morganellaceae</taxon>
        <taxon>Photorhabdus</taxon>
    </lineage>
</organism>
<dbReference type="KEGG" id="plu:plu2818"/>
<dbReference type="HOGENOM" id="CLU_2370368_0_0_6"/>
<dbReference type="EMBL" id="BX571868">
    <property type="protein sequence ID" value="CAE15192.1"/>
    <property type="molecule type" value="Genomic_DNA"/>
</dbReference>